<dbReference type="AlphaFoldDB" id="A0A9N9CXF0"/>
<comment type="caution">
    <text evidence="1">The sequence shown here is derived from an EMBL/GenBank/DDBJ whole genome shotgun (WGS) entry which is preliminary data.</text>
</comment>
<evidence type="ECO:0000313" key="1">
    <source>
        <dbReference type="EMBL" id="CAG8615487.1"/>
    </source>
</evidence>
<sequence>MPDTIVDELAQEVADDEVISELADEITMDYLMEYPMNWFKKQLMSSRRETIDTIAEVLDCEIVEENTHPLRRQSSNRSKRARVV</sequence>
<dbReference type="Proteomes" id="UP000789572">
    <property type="component" value="Unassembled WGS sequence"/>
</dbReference>
<dbReference type="EMBL" id="CAJVPJ010002202">
    <property type="protein sequence ID" value="CAG8615487.1"/>
    <property type="molecule type" value="Genomic_DNA"/>
</dbReference>
<name>A0A9N9CXF0_9GLOM</name>
<evidence type="ECO:0000313" key="2">
    <source>
        <dbReference type="Proteomes" id="UP000789572"/>
    </source>
</evidence>
<keyword evidence="2" id="KW-1185">Reference proteome</keyword>
<proteinExistence type="predicted"/>
<protein>
    <submittedName>
        <fullName evidence="1">3884_t:CDS:1</fullName>
    </submittedName>
</protein>
<organism evidence="1 2">
    <name type="scientific">Paraglomus occultum</name>
    <dbReference type="NCBI Taxonomy" id="144539"/>
    <lineage>
        <taxon>Eukaryota</taxon>
        <taxon>Fungi</taxon>
        <taxon>Fungi incertae sedis</taxon>
        <taxon>Mucoromycota</taxon>
        <taxon>Glomeromycotina</taxon>
        <taxon>Glomeromycetes</taxon>
        <taxon>Paraglomerales</taxon>
        <taxon>Paraglomeraceae</taxon>
        <taxon>Paraglomus</taxon>
    </lineage>
</organism>
<reference evidence="1" key="1">
    <citation type="submission" date="2021-06" db="EMBL/GenBank/DDBJ databases">
        <authorList>
            <person name="Kallberg Y."/>
            <person name="Tangrot J."/>
            <person name="Rosling A."/>
        </authorList>
    </citation>
    <scope>NUCLEOTIDE SEQUENCE</scope>
    <source>
        <strain evidence="1">IA702</strain>
    </source>
</reference>
<gene>
    <name evidence="1" type="ORF">POCULU_LOCUS8160</name>
</gene>
<accession>A0A9N9CXF0</accession>